<keyword evidence="9" id="KW-1185">Reference proteome</keyword>
<evidence type="ECO:0000313" key="9">
    <source>
        <dbReference type="Proteomes" id="UP001139409"/>
    </source>
</evidence>
<evidence type="ECO:0000313" key="8">
    <source>
        <dbReference type="EMBL" id="MCA6079183.1"/>
    </source>
</evidence>
<keyword evidence="5" id="KW-0998">Cell outer membrane</keyword>
<feature type="domain" description="RagB/SusD" evidence="6">
    <location>
        <begin position="379"/>
        <end position="495"/>
    </location>
</feature>
<protein>
    <submittedName>
        <fullName evidence="8">RagB/SusD family nutrient uptake outer membrane protein</fullName>
    </submittedName>
</protein>
<dbReference type="Pfam" id="PF14322">
    <property type="entry name" value="SusD-like_3"/>
    <property type="match status" value="1"/>
</dbReference>
<accession>A0A9X1HVU1</accession>
<sequence length="496" mass="55593">MKKLIYYSAFIASLTMVSTSCIEPDQEVFSSIPRDVVLSSTDPDVLASLAKSAYSPIRGTWGGHNSLWSMHEVASDEMVITQKGPDWEDGGQWIRMHRHEYTPSEESINNAWGYCFGAIGQVNTLLRQFGESEALSAELRTLRALVYLWLIDAYGNVPIILETDDNPSPPTNSRQEIFNFIESEVTASLPFLAQERTYTRVNYYVGQMILAKLYLNAEVYTGTARWADAEEATQAIISGGVYSLESDFFANFVTDNAGSVENIFVINYDQDNAGGFNLGQMTLHYLSQNTYNLQEQPWNGYSSLEDFYNSFDEDDERIDSFLEGPQFSSSGEPLIDLSAEPNDPDGPALNFTPEINMLAPGAFRQAGVRVGKWEFATGAQQSLSNDFPIFRYSDVLLMHAEAKWRQGDGSAVDFVNQVRARAGIAPLASLNADNLLAERGREMFAEGYRRSDLIRFGKYNDPWWEKPASNASVNIFPIPLPQLQRNQNLEQNPGYN</sequence>
<gene>
    <name evidence="8" type="ORF">LDX50_30200</name>
</gene>
<comment type="caution">
    <text evidence="8">The sequence shown here is derived from an EMBL/GenBank/DDBJ whole genome shotgun (WGS) entry which is preliminary data.</text>
</comment>
<dbReference type="Gene3D" id="1.25.40.390">
    <property type="match status" value="1"/>
</dbReference>
<dbReference type="Proteomes" id="UP001139409">
    <property type="component" value="Unassembled WGS sequence"/>
</dbReference>
<dbReference type="EMBL" id="JAIXNE010000010">
    <property type="protein sequence ID" value="MCA6079183.1"/>
    <property type="molecule type" value="Genomic_DNA"/>
</dbReference>
<dbReference type="AlphaFoldDB" id="A0A9X1HVU1"/>
<keyword evidence="3" id="KW-0732">Signal</keyword>
<dbReference type="GO" id="GO:0009279">
    <property type="term" value="C:cell outer membrane"/>
    <property type="evidence" value="ECO:0007669"/>
    <property type="project" value="UniProtKB-SubCell"/>
</dbReference>
<evidence type="ECO:0000256" key="3">
    <source>
        <dbReference type="ARBA" id="ARBA00022729"/>
    </source>
</evidence>
<keyword evidence="4" id="KW-0472">Membrane</keyword>
<dbReference type="PROSITE" id="PS51257">
    <property type="entry name" value="PROKAR_LIPOPROTEIN"/>
    <property type="match status" value="1"/>
</dbReference>
<evidence type="ECO:0000259" key="7">
    <source>
        <dbReference type="Pfam" id="PF14322"/>
    </source>
</evidence>
<organism evidence="8 9">
    <name type="scientific">Fulvivirga sedimenti</name>
    <dbReference type="NCBI Taxonomy" id="2879465"/>
    <lineage>
        <taxon>Bacteria</taxon>
        <taxon>Pseudomonadati</taxon>
        <taxon>Bacteroidota</taxon>
        <taxon>Cytophagia</taxon>
        <taxon>Cytophagales</taxon>
        <taxon>Fulvivirgaceae</taxon>
        <taxon>Fulvivirga</taxon>
    </lineage>
</organism>
<dbReference type="InterPro" id="IPR011990">
    <property type="entry name" value="TPR-like_helical_dom_sf"/>
</dbReference>
<evidence type="ECO:0000256" key="4">
    <source>
        <dbReference type="ARBA" id="ARBA00023136"/>
    </source>
</evidence>
<evidence type="ECO:0000259" key="6">
    <source>
        <dbReference type="Pfam" id="PF07980"/>
    </source>
</evidence>
<evidence type="ECO:0000256" key="5">
    <source>
        <dbReference type="ARBA" id="ARBA00023237"/>
    </source>
</evidence>
<comment type="similarity">
    <text evidence="2">Belongs to the SusD family.</text>
</comment>
<reference evidence="8" key="1">
    <citation type="submission" date="2021-09" db="EMBL/GenBank/DDBJ databases">
        <title>Fulvivirga sp. isolated from coastal sediment.</title>
        <authorList>
            <person name="Yu H."/>
        </authorList>
    </citation>
    <scope>NUCLEOTIDE SEQUENCE</scope>
    <source>
        <strain evidence="8">1062</strain>
    </source>
</reference>
<dbReference type="InterPro" id="IPR012944">
    <property type="entry name" value="SusD_RagB_dom"/>
</dbReference>
<dbReference type="SUPFAM" id="SSF48452">
    <property type="entry name" value="TPR-like"/>
    <property type="match status" value="1"/>
</dbReference>
<evidence type="ECO:0000256" key="1">
    <source>
        <dbReference type="ARBA" id="ARBA00004442"/>
    </source>
</evidence>
<dbReference type="RefSeq" id="WP_225700043.1">
    <property type="nucleotide sequence ID" value="NZ_JAIXNE010000010.1"/>
</dbReference>
<dbReference type="InterPro" id="IPR033985">
    <property type="entry name" value="SusD-like_N"/>
</dbReference>
<proteinExistence type="inferred from homology"/>
<dbReference type="Pfam" id="PF07980">
    <property type="entry name" value="SusD_RagB"/>
    <property type="match status" value="1"/>
</dbReference>
<comment type="subcellular location">
    <subcellularLocation>
        <location evidence="1">Cell outer membrane</location>
    </subcellularLocation>
</comment>
<name>A0A9X1HVU1_9BACT</name>
<evidence type="ECO:0000256" key="2">
    <source>
        <dbReference type="ARBA" id="ARBA00006275"/>
    </source>
</evidence>
<feature type="domain" description="SusD-like N-terminal" evidence="7">
    <location>
        <begin position="91"/>
        <end position="215"/>
    </location>
</feature>